<dbReference type="Proteomes" id="UP000075502">
    <property type="component" value="Unassembled WGS sequence"/>
</dbReference>
<organism evidence="2 3">
    <name type="scientific">Sorangium cellulosum</name>
    <name type="common">Polyangium cellulosum</name>
    <dbReference type="NCBI Taxonomy" id="56"/>
    <lineage>
        <taxon>Bacteria</taxon>
        <taxon>Pseudomonadati</taxon>
        <taxon>Myxococcota</taxon>
        <taxon>Polyangia</taxon>
        <taxon>Polyangiales</taxon>
        <taxon>Polyangiaceae</taxon>
        <taxon>Sorangium</taxon>
    </lineage>
</organism>
<proteinExistence type="predicted"/>
<protein>
    <submittedName>
        <fullName evidence="2">Uncharacterized protein</fullName>
    </submittedName>
</protein>
<dbReference type="AlphaFoldDB" id="A0A150U1G0"/>
<comment type="caution">
    <text evidence="2">The sequence shown here is derived from an EMBL/GenBank/DDBJ whole genome shotgun (WGS) entry which is preliminary data.</text>
</comment>
<feature type="region of interest" description="Disordered" evidence="1">
    <location>
        <begin position="96"/>
        <end position="125"/>
    </location>
</feature>
<evidence type="ECO:0000256" key="1">
    <source>
        <dbReference type="SAM" id="MobiDB-lite"/>
    </source>
</evidence>
<dbReference type="EMBL" id="JEME01000225">
    <property type="protein sequence ID" value="KYG10779.1"/>
    <property type="molecule type" value="Genomic_DNA"/>
</dbReference>
<evidence type="ECO:0000313" key="3">
    <source>
        <dbReference type="Proteomes" id="UP000075502"/>
    </source>
</evidence>
<feature type="compositionally biased region" description="Basic and acidic residues" evidence="1">
    <location>
        <begin position="96"/>
        <end position="109"/>
    </location>
</feature>
<evidence type="ECO:0000313" key="2">
    <source>
        <dbReference type="EMBL" id="KYG10779.1"/>
    </source>
</evidence>
<reference evidence="2 3" key="1">
    <citation type="submission" date="2014-02" db="EMBL/GenBank/DDBJ databases">
        <title>The small core and large imbalanced accessory genome model reveals a collaborative survival strategy of Sorangium cellulosum strains in nature.</title>
        <authorList>
            <person name="Han K."/>
            <person name="Peng R."/>
            <person name="Blom J."/>
            <person name="Li Y.-Z."/>
        </authorList>
    </citation>
    <scope>NUCLEOTIDE SEQUENCE [LARGE SCALE GENOMIC DNA]</scope>
    <source>
        <strain evidence="2 3">So0007-03</strain>
    </source>
</reference>
<accession>A0A150U1G0</accession>
<gene>
    <name evidence="2" type="ORF">BE21_09925</name>
</gene>
<sequence>MPSPDAAEPGARHAALPPAELFHRIFALLAAMEEAQRAKVVELARRLIPTLTAEDIRNPHDFPGLDDPDWHFEDGQLAGIESVRFALRGLARDVLGDGEGREARERPESDGQPGAGREGGGTQGE</sequence>
<name>A0A150U1G0_SORCE</name>
<feature type="compositionally biased region" description="Gly residues" evidence="1">
    <location>
        <begin position="113"/>
        <end position="125"/>
    </location>
</feature>